<dbReference type="Proteomes" id="UP000219775">
    <property type="component" value="Unassembled WGS sequence"/>
</dbReference>
<name>A0A2B6QQ75_9BACI</name>
<dbReference type="EMBL" id="NUDP01000271">
    <property type="protein sequence ID" value="PEM58198.1"/>
    <property type="molecule type" value="Genomic_DNA"/>
</dbReference>
<proteinExistence type="predicted"/>
<organism evidence="1 2">
    <name type="scientific">Bacillus pseudomycoides</name>
    <dbReference type="NCBI Taxonomy" id="64104"/>
    <lineage>
        <taxon>Bacteria</taxon>
        <taxon>Bacillati</taxon>
        <taxon>Bacillota</taxon>
        <taxon>Bacilli</taxon>
        <taxon>Bacillales</taxon>
        <taxon>Bacillaceae</taxon>
        <taxon>Bacillus</taxon>
        <taxon>Bacillus cereus group</taxon>
    </lineage>
</organism>
<protein>
    <submittedName>
        <fullName evidence="1">Uncharacterized protein</fullName>
    </submittedName>
</protein>
<gene>
    <name evidence="1" type="ORF">CN613_29030</name>
</gene>
<accession>A0A2B6QQ75</accession>
<dbReference type="AlphaFoldDB" id="A0A2B6QQ75"/>
<evidence type="ECO:0000313" key="1">
    <source>
        <dbReference type="EMBL" id="PEM58198.1"/>
    </source>
</evidence>
<evidence type="ECO:0000313" key="2">
    <source>
        <dbReference type="Proteomes" id="UP000219775"/>
    </source>
</evidence>
<comment type="caution">
    <text evidence="1">The sequence shown here is derived from an EMBL/GenBank/DDBJ whole genome shotgun (WGS) entry which is preliminary data.</text>
</comment>
<reference evidence="1 2" key="1">
    <citation type="submission" date="2017-09" db="EMBL/GenBank/DDBJ databases">
        <title>Large-scale bioinformatics analysis of Bacillus genomes uncovers conserved roles of natural products in bacterial physiology.</title>
        <authorList>
            <consortium name="Agbiome Team Llc"/>
            <person name="Bleich R.M."/>
            <person name="Grubbs K.J."/>
            <person name="Santa Maria K.C."/>
            <person name="Allen S.E."/>
            <person name="Farag S."/>
            <person name="Shank E.A."/>
            <person name="Bowers A."/>
        </authorList>
    </citation>
    <scope>NUCLEOTIDE SEQUENCE [LARGE SCALE GENOMIC DNA]</scope>
    <source>
        <strain evidence="1 2">AFS009893</strain>
    </source>
</reference>
<dbReference type="RefSeq" id="WP_097850307.1">
    <property type="nucleotide sequence ID" value="NZ_NUBH01000073.1"/>
</dbReference>
<sequence length="87" mass="9823">MAKLRASIDRVKDEATKGEKVNTFDEPSFEADWNVDNCAEVWSARDAILKGARYDNFIVRAENSRGGFAEPCANCSRTFSGFYNIDY</sequence>